<gene>
    <name evidence="8" type="ORF">EG028_02410</name>
</gene>
<evidence type="ECO:0000256" key="2">
    <source>
        <dbReference type="ARBA" id="ARBA00006275"/>
    </source>
</evidence>
<dbReference type="Pfam" id="PF07980">
    <property type="entry name" value="SusD_RagB"/>
    <property type="match status" value="1"/>
</dbReference>
<dbReference type="OrthoDB" id="5694214at2"/>
<dbReference type="SUPFAM" id="SSF48452">
    <property type="entry name" value="TPR-like"/>
    <property type="match status" value="1"/>
</dbReference>
<dbReference type="EMBL" id="RMBX01000001">
    <property type="protein sequence ID" value="RPD43169.1"/>
    <property type="molecule type" value="Genomic_DNA"/>
</dbReference>
<keyword evidence="5" id="KW-0998">Cell outer membrane</keyword>
<keyword evidence="3" id="KW-0732">Signal</keyword>
<feature type="domain" description="SusD-like N-terminal" evidence="7">
    <location>
        <begin position="80"/>
        <end position="219"/>
    </location>
</feature>
<keyword evidence="4" id="KW-0472">Membrane</keyword>
<evidence type="ECO:0000259" key="7">
    <source>
        <dbReference type="Pfam" id="PF14322"/>
    </source>
</evidence>
<evidence type="ECO:0000256" key="1">
    <source>
        <dbReference type="ARBA" id="ARBA00004442"/>
    </source>
</evidence>
<sequence>MKKILFCFGTALALTAAGCQDKLKETPHSVITPEFLETAQGFQMAYDASYAGGRTVWGTMDYFFMTVPGTDEFISGKDGSNDMNKYASGYTSTTGTMNNVWRPCYQYINNCNGVIAAGEKLKGMDPEKRDRMVAEVKFLRASYYFVLVQLFEDITVYTEFQTDAKTSAEKQTGDVAFNQIIKDLTEAIPLLPAGPFSDGMMPGKTNKAAAMHLLSKVYLFRAGGKYAKPDDFKNAAAVAVDLIRNVAPGAGLRLQDDFGRVFAEGNEENSEVLWTVQHTSNLPYNGPGNSSGHDNILNHLWVPKYEDLDGMQRDVKYGRPYIRVVPTRWLTDTVFKERVIDTRYQKTFQVAWLANNPNKIPKWPSPLPPGAPAGAVAGGPKFKVGDTAIFMPGINKTDAEIAASPYTLIPPRKYNTSMSPAMIKYYDTKRADMNYPSIRPVIVWRLAETYLNAAEALYRDGRPGEALEFVNAVRRRAAYPNPNPQQMDVTVADLSINFFLDERSRELCGELTRWFDLVRTGQLIDRVVLHNTDGQKNIQARHVVRPIPQAQIDAVTTGTKYPQHPLWD</sequence>
<accession>A0A3N4MUC6</accession>
<feature type="domain" description="RagB/SusD" evidence="6">
    <location>
        <begin position="298"/>
        <end position="556"/>
    </location>
</feature>
<protein>
    <submittedName>
        <fullName evidence="8">RagB/SusD family nutrient uptake outer membrane protein</fullName>
    </submittedName>
</protein>
<dbReference type="InterPro" id="IPR033985">
    <property type="entry name" value="SusD-like_N"/>
</dbReference>
<organism evidence="8 9">
    <name type="scientific">Chitinophaga barathri</name>
    <dbReference type="NCBI Taxonomy" id="1647451"/>
    <lineage>
        <taxon>Bacteria</taxon>
        <taxon>Pseudomonadati</taxon>
        <taxon>Bacteroidota</taxon>
        <taxon>Chitinophagia</taxon>
        <taxon>Chitinophagales</taxon>
        <taxon>Chitinophagaceae</taxon>
        <taxon>Chitinophaga</taxon>
    </lineage>
</organism>
<dbReference type="Gene3D" id="1.25.40.390">
    <property type="match status" value="1"/>
</dbReference>
<comment type="subcellular location">
    <subcellularLocation>
        <location evidence="1">Cell outer membrane</location>
    </subcellularLocation>
</comment>
<evidence type="ECO:0000313" key="9">
    <source>
        <dbReference type="Proteomes" id="UP000279089"/>
    </source>
</evidence>
<comment type="similarity">
    <text evidence="2">Belongs to the SusD family.</text>
</comment>
<dbReference type="PROSITE" id="PS51257">
    <property type="entry name" value="PROKAR_LIPOPROTEIN"/>
    <property type="match status" value="1"/>
</dbReference>
<evidence type="ECO:0000259" key="6">
    <source>
        <dbReference type="Pfam" id="PF07980"/>
    </source>
</evidence>
<evidence type="ECO:0000256" key="4">
    <source>
        <dbReference type="ARBA" id="ARBA00023136"/>
    </source>
</evidence>
<name>A0A3N4MUC6_9BACT</name>
<dbReference type="Proteomes" id="UP000279089">
    <property type="component" value="Unassembled WGS sequence"/>
</dbReference>
<dbReference type="AlphaFoldDB" id="A0A3N4MUC6"/>
<keyword evidence="9" id="KW-1185">Reference proteome</keyword>
<evidence type="ECO:0000256" key="3">
    <source>
        <dbReference type="ARBA" id="ARBA00022729"/>
    </source>
</evidence>
<proteinExistence type="inferred from homology"/>
<evidence type="ECO:0000313" key="8">
    <source>
        <dbReference type="EMBL" id="RPD43169.1"/>
    </source>
</evidence>
<dbReference type="Pfam" id="PF14322">
    <property type="entry name" value="SusD-like_3"/>
    <property type="match status" value="1"/>
</dbReference>
<dbReference type="RefSeq" id="WP_120514440.1">
    <property type="nucleotide sequence ID" value="NZ_QXZY01000001.1"/>
</dbReference>
<reference evidence="9" key="1">
    <citation type="submission" date="2018-11" db="EMBL/GenBank/DDBJ databases">
        <title>Chitinophaga lutea sp.nov., isolate from arsenic contaminated soil.</title>
        <authorList>
            <person name="Zong Y."/>
        </authorList>
    </citation>
    <scope>NUCLEOTIDE SEQUENCE [LARGE SCALE GENOMIC DNA]</scope>
    <source>
        <strain evidence="9">YLT18</strain>
    </source>
</reference>
<evidence type="ECO:0000256" key="5">
    <source>
        <dbReference type="ARBA" id="ARBA00023237"/>
    </source>
</evidence>
<comment type="caution">
    <text evidence="8">The sequence shown here is derived from an EMBL/GenBank/DDBJ whole genome shotgun (WGS) entry which is preliminary data.</text>
</comment>
<dbReference type="GO" id="GO:0009279">
    <property type="term" value="C:cell outer membrane"/>
    <property type="evidence" value="ECO:0007669"/>
    <property type="project" value="UniProtKB-SubCell"/>
</dbReference>
<dbReference type="InterPro" id="IPR012944">
    <property type="entry name" value="SusD_RagB_dom"/>
</dbReference>
<dbReference type="InterPro" id="IPR011990">
    <property type="entry name" value="TPR-like_helical_dom_sf"/>
</dbReference>